<dbReference type="EMBL" id="VTEZ01000001">
    <property type="protein sequence ID" value="TYS88358.1"/>
    <property type="molecule type" value="Genomic_DNA"/>
</dbReference>
<dbReference type="GO" id="GO:0005829">
    <property type="term" value="C:cytosol"/>
    <property type="evidence" value="ECO:0007669"/>
    <property type="project" value="TreeGrafter"/>
</dbReference>
<evidence type="ECO:0000256" key="9">
    <source>
        <dbReference type="ARBA" id="ARBA00044969"/>
    </source>
</evidence>
<dbReference type="InterPro" id="IPR027417">
    <property type="entry name" value="P-loop_NTPase"/>
</dbReference>
<name>A0A5D4UMH5_9BACI</name>
<keyword evidence="3" id="KW-0547">Nucleotide-binding</keyword>
<dbReference type="InterPro" id="IPR007693">
    <property type="entry name" value="DNA_helicase_DnaB-like_N"/>
</dbReference>
<keyword evidence="8" id="KW-0413">Isomerase</keyword>
<evidence type="ECO:0000313" key="12">
    <source>
        <dbReference type="EMBL" id="TYS88358.1"/>
    </source>
</evidence>
<dbReference type="PROSITE" id="PS51199">
    <property type="entry name" value="SF4_HELICASE"/>
    <property type="match status" value="1"/>
</dbReference>
<feature type="domain" description="SF4 helicase" evidence="11">
    <location>
        <begin position="201"/>
        <end position="469"/>
    </location>
</feature>
<evidence type="ECO:0000256" key="7">
    <source>
        <dbReference type="ARBA" id="ARBA00023125"/>
    </source>
</evidence>
<dbReference type="CDD" id="cd00984">
    <property type="entry name" value="DnaB_C"/>
    <property type="match status" value="1"/>
</dbReference>
<dbReference type="SUPFAM" id="SSF48024">
    <property type="entry name" value="N-terminal domain of DnaB helicase"/>
    <property type="match status" value="1"/>
</dbReference>
<organism evidence="12 13">
    <name type="scientific">Rossellomorea aquimaris</name>
    <dbReference type="NCBI Taxonomy" id="189382"/>
    <lineage>
        <taxon>Bacteria</taxon>
        <taxon>Bacillati</taxon>
        <taxon>Bacillota</taxon>
        <taxon>Bacilli</taxon>
        <taxon>Bacillales</taxon>
        <taxon>Bacillaceae</taxon>
        <taxon>Rossellomorea</taxon>
    </lineage>
</organism>
<dbReference type="Pfam" id="PF03796">
    <property type="entry name" value="DnaB_C"/>
    <property type="match status" value="1"/>
</dbReference>
<evidence type="ECO:0000256" key="8">
    <source>
        <dbReference type="ARBA" id="ARBA00023235"/>
    </source>
</evidence>
<reference evidence="12 13" key="1">
    <citation type="submission" date="2019-08" db="EMBL/GenBank/DDBJ databases">
        <title>Bacillus genomes from the desert of Cuatro Cienegas, Coahuila.</title>
        <authorList>
            <person name="Olmedo-Alvarez G."/>
        </authorList>
    </citation>
    <scope>NUCLEOTIDE SEQUENCE [LARGE SCALE GENOMIC DNA]</scope>
    <source>
        <strain evidence="12 13">CH87b_3T</strain>
    </source>
</reference>
<evidence type="ECO:0000256" key="10">
    <source>
        <dbReference type="ARBA" id="ARBA00048954"/>
    </source>
</evidence>
<evidence type="ECO:0000256" key="6">
    <source>
        <dbReference type="ARBA" id="ARBA00022840"/>
    </source>
</evidence>
<dbReference type="EC" id="5.6.2.3" evidence="9"/>
<comment type="caution">
    <text evidence="12">The sequence shown here is derived from an EMBL/GenBank/DDBJ whole genome shotgun (WGS) entry which is preliminary data.</text>
</comment>
<dbReference type="GO" id="GO:0016787">
    <property type="term" value="F:hydrolase activity"/>
    <property type="evidence" value="ECO:0007669"/>
    <property type="project" value="UniProtKB-KW"/>
</dbReference>
<evidence type="ECO:0000259" key="11">
    <source>
        <dbReference type="PROSITE" id="PS51199"/>
    </source>
</evidence>
<evidence type="ECO:0000313" key="13">
    <source>
        <dbReference type="Proteomes" id="UP000324269"/>
    </source>
</evidence>
<dbReference type="InterPro" id="IPR036185">
    <property type="entry name" value="DNA_heli_DnaB-like_N_sf"/>
</dbReference>
<comment type="catalytic activity">
    <reaction evidence="10">
        <text>ATP + H2O = ADP + phosphate + H(+)</text>
        <dbReference type="Rhea" id="RHEA:13065"/>
        <dbReference type="ChEBI" id="CHEBI:15377"/>
        <dbReference type="ChEBI" id="CHEBI:15378"/>
        <dbReference type="ChEBI" id="CHEBI:30616"/>
        <dbReference type="ChEBI" id="CHEBI:43474"/>
        <dbReference type="ChEBI" id="CHEBI:456216"/>
        <dbReference type="EC" id="5.6.2.3"/>
    </reaction>
</comment>
<dbReference type="InterPro" id="IPR016136">
    <property type="entry name" value="DNA_helicase_N/primase_C"/>
</dbReference>
<evidence type="ECO:0000256" key="1">
    <source>
        <dbReference type="ARBA" id="ARBA00008428"/>
    </source>
</evidence>
<keyword evidence="7" id="KW-0238">DNA-binding</keyword>
<sequence length="476" mass="54928">MNSRWRKRRYYKPFKNGKKKERNALRMNDEFKGNDLHHPGHDEQLLRELHEAESMIIGAVLMEPGILDELTLEEKHFTLVKNRLIFKAMKGLQKKRLEINLVMVVEELGDDIENVGGVQFLLALANYCRTTVNIEQYEQIVLKYYELSLIKNSAHHFLNAYTPESAKGLYKALIDMHTNTITDEETKDEIIMDLYESLYMERDGLPGVSTGFESLNALTGGWKEGELIILAARPSMGKTAFAIQLAWECTREQGVSMVFSLEMSSRQIMQRLLSSITDINMMKWQNPYKYLTKDEMPRMHGAMNAVYKAKLELSQNGIITLPEIRQRIMNLKREYPTEPFLVVIDYLQLINVKERFDRHDLAIGHITKQLKGMAKEFGIPIILLSQLSRGVESRDDKRPRLSDLRDSGNIEQDADVVLFLYRDDYYYPDSKNGQEVEVKIAKNRNGPVGTVKLEFVREFGRFRGGWMQGEGSVASV</sequence>
<dbReference type="OrthoDB" id="9773982at2"/>
<dbReference type="PANTHER" id="PTHR30153">
    <property type="entry name" value="REPLICATIVE DNA HELICASE DNAB"/>
    <property type="match status" value="1"/>
</dbReference>
<keyword evidence="6" id="KW-0067">ATP-binding</keyword>
<dbReference type="Pfam" id="PF00772">
    <property type="entry name" value="DnaB"/>
    <property type="match status" value="1"/>
</dbReference>
<dbReference type="GO" id="GO:0043139">
    <property type="term" value="F:5'-3' DNA helicase activity"/>
    <property type="evidence" value="ECO:0007669"/>
    <property type="project" value="UniProtKB-EC"/>
</dbReference>
<dbReference type="PANTHER" id="PTHR30153:SF2">
    <property type="entry name" value="REPLICATIVE DNA HELICASE"/>
    <property type="match status" value="1"/>
</dbReference>
<dbReference type="Gene3D" id="1.10.860.10">
    <property type="entry name" value="DNAb Helicase, Chain A"/>
    <property type="match status" value="1"/>
</dbReference>
<dbReference type="InterPro" id="IPR007694">
    <property type="entry name" value="DNA_helicase_DnaB-like_C"/>
</dbReference>
<dbReference type="GO" id="GO:0003677">
    <property type="term" value="F:DNA binding"/>
    <property type="evidence" value="ECO:0007669"/>
    <property type="project" value="UniProtKB-KW"/>
</dbReference>
<evidence type="ECO:0000256" key="2">
    <source>
        <dbReference type="ARBA" id="ARBA00022705"/>
    </source>
</evidence>
<evidence type="ECO:0000256" key="4">
    <source>
        <dbReference type="ARBA" id="ARBA00022801"/>
    </source>
</evidence>
<dbReference type="AlphaFoldDB" id="A0A5D4UMH5"/>
<proteinExistence type="inferred from homology"/>
<dbReference type="GO" id="GO:0005524">
    <property type="term" value="F:ATP binding"/>
    <property type="evidence" value="ECO:0007669"/>
    <property type="project" value="UniProtKB-KW"/>
</dbReference>
<comment type="similarity">
    <text evidence="1">Belongs to the helicase family. DnaB subfamily.</text>
</comment>
<evidence type="ECO:0000256" key="5">
    <source>
        <dbReference type="ARBA" id="ARBA00022806"/>
    </source>
</evidence>
<dbReference type="Proteomes" id="UP000324269">
    <property type="component" value="Unassembled WGS sequence"/>
</dbReference>
<evidence type="ECO:0000256" key="3">
    <source>
        <dbReference type="ARBA" id="ARBA00022741"/>
    </source>
</evidence>
<keyword evidence="2" id="KW-0235">DNA replication</keyword>
<dbReference type="Gene3D" id="3.40.50.300">
    <property type="entry name" value="P-loop containing nucleotide triphosphate hydrolases"/>
    <property type="match status" value="1"/>
</dbReference>
<gene>
    <name evidence="12" type="ORF">FZC85_02655</name>
</gene>
<keyword evidence="4" id="KW-0378">Hydrolase</keyword>
<dbReference type="SUPFAM" id="SSF52540">
    <property type="entry name" value="P-loop containing nucleoside triphosphate hydrolases"/>
    <property type="match status" value="1"/>
</dbReference>
<protein>
    <recommendedName>
        <fullName evidence="9">DNA 5'-3' helicase</fullName>
        <ecNumber evidence="9">5.6.2.3</ecNumber>
    </recommendedName>
</protein>
<accession>A0A5D4UMH5</accession>
<dbReference type="GO" id="GO:0006260">
    <property type="term" value="P:DNA replication"/>
    <property type="evidence" value="ECO:0007669"/>
    <property type="project" value="UniProtKB-KW"/>
</dbReference>
<keyword evidence="5 12" id="KW-0347">Helicase</keyword>